<dbReference type="AlphaFoldDB" id="F3YZ91"/>
<name>F3YZ91_DESAF</name>
<evidence type="ECO:0000313" key="2">
    <source>
        <dbReference type="EMBL" id="EGJ50847.1"/>
    </source>
</evidence>
<organism evidence="2 3">
    <name type="scientific">Desulfocurvibacter africanus subsp. africanus str. Walvis Bay</name>
    <dbReference type="NCBI Taxonomy" id="690850"/>
    <lineage>
        <taxon>Bacteria</taxon>
        <taxon>Pseudomonadati</taxon>
        <taxon>Thermodesulfobacteriota</taxon>
        <taxon>Desulfovibrionia</taxon>
        <taxon>Desulfovibrionales</taxon>
        <taxon>Desulfovibrionaceae</taxon>
        <taxon>Desulfocurvibacter</taxon>
    </lineage>
</organism>
<reference evidence="2 3" key="1">
    <citation type="journal article" date="2011" name="J. Bacteriol.">
        <title>Genome sequence of the mercury-methylating and pleomorphic Desulfovibrio africanus Strain Walvis Bay.</title>
        <authorList>
            <person name="Brown S.D."/>
            <person name="Wall J.D."/>
            <person name="Kucken A.M."/>
            <person name="Gilmour C.C."/>
            <person name="Podar M."/>
            <person name="Brandt C.C."/>
            <person name="Teshima H."/>
            <person name="Detter J.C."/>
            <person name="Han C.S."/>
            <person name="Land M.L."/>
            <person name="Lucas S."/>
            <person name="Han J."/>
            <person name="Pennacchio L."/>
            <person name="Nolan M."/>
            <person name="Pitluck S."/>
            <person name="Woyke T."/>
            <person name="Goodwin L."/>
            <person name="Palumbo A.V."/>
            <person name="Elias D.A."/>
        </authorList>
    </citation>
    <scope>NUCLEOTIDE SEQUENCE [LARGE SCALE GENOMIC DNA]</scope>
    <source>
        <strain evidence="2 3">Walvis Bay</strain>
    </source>
</reference>
<dbReference type="Pfam" id="PF16778">
    <property type="entry name" value="Phage_tail_APC"/>
    <property type="match status" value="1"/>
</dbReference>
<sequence>MKTCITVVPSDSCIIVNGMVLSFTFDAPKKLHALQWCNGSGHIEYTDDQPNMLLSADDYEKEVLPFVILWETEKARLNAEAAEAEAVRLAEYNSPEARGIRIRFERDRRLTASDRYALPDYPHADETARQAWLDYRQALRNVPEHEGFPWGGANDPAVLWPAEPVRQSTFDHKKGFRLMPPRLPLCP</sequence>
<keyword evidence="3" id="KW-1185">Reference proteome</keyword>
<feature type="domain" description="Phage tail assembly chaperone-like" evidence="1">
    <location>
        <begin position="101"/>
        <end position="164"/>
    </location>
</feature>
<dbReference type="RefSeq" id="WP_014260542.1">
    <property type="nucleotide sequence ID" value="NC_016629.1"/>
</dbReference>
<dbReference type="Gene3D" id="6.10.140.1310">
    <property type="match status" value="1"/>
</dbReference>
<dbReference type="EMBL" id="CP003221">
    <property type="protein sequence ID" value="EGJ50847.1"/>
    <property type="molecule type" value="Genomic_DNA"/>
</dbReference>
<dbReference type="HOGENOM" id="CLU_1445485_0_0_7"/>
<gene>
    <name evidence="2" type="ORF">Desaf_2525</name>
</gene>
<dbReference type="KEGG" id="daf:Desaf_2525"/>
<protein>
    <recommendedName>
        <fullName evidence="1">Phage tail assembly chaperone-like domain-containing protein</fullName>
    </recommendedName>
</protein>
<dbReference type="Proteomes" id="UP000007844">
    <property type="component" value="Chromosome"/>
</dbReference>
<evidence type="ECO:0000259" key="1">
    <source>
        <dbReference type="Pfam" id="PF16778"/>
    </source>
</evidence>
<proteinExistence type="predicted"/>
<evidence type="ECO:0000313" key="3">
    <source>
        <dbReference type="Proteomes" id="UP000007844"/>
    </source>
</evidence>
<dbReference type="STRING" id="690850.Desaf_2525"/>
<accession>F3YZ91</accession>
<dbReference type="InterPro" id="IPR031893">
    <property type="entry name" value="Phage_tail_APC"/>
</dbReference>
<dbReference type="eggNOG" id="ENOG5030HR2">
    <property type="taxonomic scope" value="Bacteria"/>
</dbReference>